<dbReference type="InterPro" id="IPR052201">
    <property type="entry name" value="LRR-containing_regulator"/>
</dbReference>
<dbReference type="SMART" id="SM00368">
    <property type="entry name" value="LRR_RI"/>
    <property type="match status" value="8"/>
</dbReference>
<dbReference type="Pfam" id="PF13516">
    <property type="entry name" value="LRR_6"/>
    <property type="match status" value="7"/>
</dbReference>
<dbReference type="SUPFAM" id="SSF52047">
    <property type="entry name" value="RNI-like"/>
    <property type="match status" value="1"/>
</dbReference>
<protein>
    <submittedName>
        <fullName evidence="2">Uncharacterized protein</fullName>
    </submittedName>
</protein>
<dbReference type="OMA" id="GLINCDI"/>
<dbReference type="Gene3D" id="3.80.10.10">
    <property type="entry name" value="Ribonuclease Inhibitor"/>
    <property type="match status" value="4"/>
</dbReference>
<dbReference type="PANTHER" id="PTHR24111:SF0">
    <property type="entry name" value="LEUCINE-RICH REPEAT-CONTAINING PROTEIN"/>
    <property type="match status" value="1"/>
</dbReference>
<organism evidence="2 3">
    <name type="scientific">Emiliania huxleyi (strain CCMP1516)</name>
    <dbReference type="NCBI Taxonomy" id="280463"/>
    <lineage>
        <taxon>Eukaryota</taxon>
        <taxon>Haptista</taxon>
        <taxon>Haptophyta</taxon>
        <taxon>Prymnesiophyceae</taxon>
        <taxon>Isochrysidales</taxon>
        <taxon>Noelaerhabdaceae</taxon>
        <taxon>Emiliania</taxon>
    </lineage>
</organism>
<keyword evidence="1" id="KW-0677">Repeat</keyword>
<dbReference type="HOGENOM" id="CLU_017147_5_3_1"/>
<reference evidence="3" key="1">
    <citation type="journal article" date="2013" name="Nature">
        <title>Pan genome of the phytoplankton Emiliania underpins its global distribution.</title>
        <authorList>
            <person name="Read B.A."/>
            <person name="Kegel J."/>
            <person name="Klute M.J."/>
            <person name="Kuo A."/>
            <person name="Lefebvre S.C."/>
            <person name="Maumus F."/>
            <person name="Mayer C."/>
            <person name="Miller J."/>
            <person name="Monier A."/>
            <person name="Salamov A."/>
            <person name="Young J."/>
            <person name="Aguilar M."/>
            <person name="Claverie J.M."/>
            <person name="Frickenhaus S."/>
            <person name="Gonzalez K."/>
            <person name="Herman E.K."/>
            <person name="Lin Y.C."/>
            <person name="Napier J."/>
            <person name="Ogata H."/>
            <person name="Sarno A.F."/>
            <person name="Shmutz J."/>
            <person name="Schroeder D."/>
            <person name="de Vargas C."/>
            <person name="Verret F."/>
            <person name="von Dassow P."/>
            <person name="Valentin K."/>
            <person name="Van de Peer Y."/>
            <person name="Wheeler G."/>
            <person name="Dacks J.B."/>
            <person name="Delwiche C.F."/>
            <person name="Dyhrman S.T."/>
            <person name="Glockner G."/>
            <person name="John U."/>
            <person name="Richards T."/>
            <person name="Worden A.Z."/>
            <person name="Zhang X."/>
            <person name="Grigoriev I.V."/>
            <person name="Allen A.E."/>
            <person name="Bidle K."/>
            <person name="Borodovsky M."/>
            <person name="Bowler C."/>
            <person name="Brownlee C."/>
            <person name="Cock J.M."/>
            <person name="Elias M."/>
            <person name="Gladyshev V.N."/>
            <person name="Groth M."/>
            <person name="Guda C."/>
            <person name="Hadaegh A."/>
            <person name="Iglesias-Rodriguez M.D."/>
            <person name="Jenkins J."/>
            <person name="Jones B.M."/>
            <person name="Lawson T."/>
            <person name="Leese F."/>
            <person name="Lindquist E."/>
            <person name="Lobanov A."/>
            <person name="Lomsadze A."/>
            <person name="Malik S.B."/>
            <person name="Marsh M.E."/>
            <person name="Mackinder L."/>
            <person name="Mock T."/>
            <person name="Mueller-Roeber B."/>
            <person name="Pagarete A."/>
            <person name="Parker M."/>
            <person name="Probert I."/>
            <person name="Quesneville H."/>
            <person name="Raines C."/>
            <person name="Rensing S.A."/>
            <person name="Riano-Pachon D.M."/>
            <person name="Richier S."/>
            <person name="Rokitta S."/>
            <person name="Shiraiwa Y."/>
            <person name="Soanes D.M."/>
            <person name="van der Giezen M."/>
            <person name="Wahlund T.M."/>
            <person name="Williams B."/>
            <person name="Wilson W."/>
            <person name="Wolfe G."/>
            <person name="Wurch L.L."/>
        </authorList>
    </citation>
    <scope>NUCLEOTIDE SEQUENCE</scope>
</reference>
<dbReference type="InterPro" id="IPR001611">
    <property type="entry name" value="Leu-rich_rpt"/>
</dbReference>
<dbReference type="GeneID" id="17278008"/>
<dbReference type="PANTHER" id="PTHR24111">
    <property type="entry name" value="LEUCINE-RICH REPEAT-CONTAINING PROTEIN 34"/>
    <property type="match status" value="1"/>
</dbReference>
<accession>A0A0D3KAF0</accession>
<dbReference type="RefSeq" id="XP_005785164.1">
    <property type="nucleotide sequence ID" value="XM_005785107.1"/>
</dbReference>
<dbReference type="InterPro" id="IPR032675">
    <property type="entry name" value="LRR_dom_sf"/>
</dbReference>
<evidence type="ECO:0000256" key="1">
    <source>
        <dbReference type="ARBA" id="ARBA00022737"/>
    </source>
</evidence>
<reference evidence="2" key="2">
    <citation type="submission" date="2024-10" db="UniProtKB">
        <authorList>
            <consortium name="EnsemblProtists"/>
        </authorList>
    </citation>
    <scope>IDENTIFICATION</scope>
</reference>
<name>A0A0D3KAF0_EMIH1</name>
<keyword evidence="3" id="KW-1185">Reference proteome</keyword>
<dbReference type="KEGG" id="ehx:EMIHUDRAFT_230541"/>
<dbReference type="EnsemblProtists" id="EOD32735">
    <property type="protein sequence ID" value="EOD32735"/>
    <property type="gene ID" value="EMIHUDRAFT_230541"/>
</dbReference>
<dbReference type="PaxDb" id="2903-EOD32735"/>
<evidence type="ECO:0000313" key="2">
    <source>
        <dbReference type="EnsemblProtists" id="EOD32735"/>
    </source>
</evidence>
<evidence type="ECO:0000313" key="3">
    <source>
        <dbReference type="Proteomes" id="UP000013827"/>
    </source>
</evidence>
<dbReference type="STRING" id="2903.R1F1F4"/>
<proteinExistence type="predicted"/>
<dbReference type="AlphaFoldDB" id="A0A0D3KAF0"/>
<sequence>MSGRKAFIEILKKHRLTIADLRAMNTFQFNGARFYELLNQEWWAPGQAFAWFLKTYKNGVLKRLDFNHIKISDEGAKALASALNVNETLTDLNLDGSWRPHPSLGHSRDGALSIMRVERHRNKLTSLGLINCDIGPSRADAAEIADFVSVSEVLETLSLTDNFIGNDGAVAIAEALKVNRVLTTLNLENNGICSEGAAALGKALEVNGKLKSLSLSLNGIRDAGAAAIAEALRFNGVLTALNINCNKIGDRGAKALASALHVNGMLKTLDLGSNNIGGEGAVAIADALQNNAVLTTLDLSGDPYTSGIGPEGASAIAEALKVNGVLTTLNLSENYISTSLNLSENYIRDEGARAVALLASALRVNEGLKILHIRDCGYSFCKAIRAAVQGRVGFKLEE</sequence>
<dbReference type="Proteomes" id="UP000013827">
    <property type="component" value="Unassembled WGS sequence"/>
</dbReference>
<dbReference type="eggNOG" id="KOG4308">
    <property type="taxonomic scope" value="Eukaryota"/>
</dbReference>